<dbReference type="AlphaFoldDB" id="A0A9N9JJA5"/>
<proteinExistence type="predicted"/>
<feature type="non-terminal residue" evidence="1">
    <location>
        <position position="712"/>
    </location>
</feature>
<dbReference type="Proteomes" id="UP000789405">
    <property type="component" value="Unassembled WGS sequence"/>
</dbReference>
<keyword evidence="2" id="KW-1185">Reference proteome</keyword>
<protein>
    <submittedName>
        <fullName evidence="1">14675_t:CDS:1</fullName>
    </submittedName>
</protein>
<dbReference type="EMBL" id="CAJVPY010023051">
    <property type="protein sequence ID" value="CAG8784392.1"/>
    <property type="molecule type" value="Genomic_DNA"/>
</dbReference>
<evidence type="ECO:0000313" key="1">
    <source>
        <dbReference type="EMBL" id="CAG8784392.1"/>
    </source>
</evidence>
<name>A0A9N9JJA5_9GLOM</name>
<organism evidence="1 2">
    <name type="scientific">Dentiscutata erythropus</name>
    <dbReference type="NCBI Taxonomy" id="1348616"/>
    <lineage>
        <taxon>Eukaryota</taxon>
        <taxon>Fungi</taxon>
        <taxon>Fungi incertae sedis</taxon>
        <taxon>Mucoromycota</taxon>
        <taxon>Glomeromycotina</taxon>
        <taxon>Glomeromycetes</taxon>
        <taxon>Diversisporales</taxon>
        <taxon>Gigasporaceae</taxon>
        <taxon>Dentiscutata</taxon>
    </lineage>
</organism>
<gene>
    <name evidence="1" type="ORF">DERYTH_LOCUS20094</name>
</gene>
<accession>A0A9N9JJA5</accession>
<dbReference type="OrthoDB" id="2462241at2759"/>
<sequence length="712" mass="80254">SIPHASNSVSGLRFLVVKRFYDSSPIQIGVMPQALPYGGMPSSALNRKMEETDPLLIDAIAQVDAFHDQEDYYTDYGVRGCITEPVRHPELSLGFLGNDPRGKQIGPDINKISKQIQQRKTDFTIGMGTNADTQVPERPWSEQSIKIGRDKLHGRLKDNTHVFSTQREGKINEVAPPNYRPYNELIRKYTNSGNNAPSYVPWRHVMGGTELPVQKYGKVPDSYTTPLKDRNIMLQKADQSWNLQQYGNTTGLHTTPSKDKNIMLQKADQSWNLQQYGNTTGLHTTSSKDRNIMLQKSDQSWNLQQDASGSRHVLFDMYMVLATKKMFQAETEFGQNKNSRLTKPGGASLMPISAIHSKEQKGDQRLVLPSGFEESISNNSRELIPSSNPYPISGIQREEQQRHLSLQDLTSHAETFRRPILISDPYPMSEMQREEQERHLTLQDITSHTEAFRRPIPTSDSYPISEMQREEQERHLLLQDVTSHTGIFRRPIPTSDSYPISEMQQEQNRDVVSSSQESHLTKGVLPAIYPEKAVQGSLITNTFPNAHLANIAGVIRSLRTGDDMRHTSGLSFFDSIRHLATSERSAPSQKNPTFLHKQEFIRHLNQTLPKSAGADRYNIHVYSSAPPQISTERSNPDTLWQHTYENSPIFGPPLPEWQSHIDDTTVLGNSTETVFGSNESGVHGTAPTGPKTLRAHQESDSMNLHDGLVNTF</sequence>
<comment type="caution">
    <text evidence="1">The sequence shown here is derived from an EMBL/GenBank/DDBJ whole genome shotgun (WGS) entry which is preliminary data.</text>
</comment>
<reference evidence="1" key="1">
    <citation type="submission" date="2021-06" db="EMBL/GenBank/DDBJ databases">
        <authorList>
            <person name="Kallberg Y."/>
            <person name="Tangrot J."/>
            <person name="Rosling A."/>
        </authorList>
    </citation>
    <scope>NUCLEOTIDE SEQUENCE</scope>
    <source>
        <strain evidence="1">MA453B</strain>
    </source>
</reference>
<evidence type="ECO:0000313" key="2">
    <source>
        <dbReference type="Proteomes" id="UP000789405"/>
    </source>
</evidence>